<accession>A0A1A7C9Y2</accession>
<protein>
    <submittedName>
        <fullName evidence="1">Uncharacterized protein</fullName>
    </submittedName>
</protein>
<reference evidence="1 2" key="1">
    <citation type="submission" date="2016-04" db="EMBL/GenBank/DDBJ databases">
        <title>Draft genome sequence of Janthinobacterium psychrotolerans sp. nov., isolated from freshwater sediments in Denmark.</title>
        <authorList>
            <person name="Gong X."/>
            <person name="Skrivergaard S."/>
            <person name="Korsgaard B.S."/>
            <person name="Schreiber L."/>
            <person name="Marshall I.P."/>
            <person name="Finster K."/>
            <person name="Schramm A."/>
        </authorList>
    </citation>
    <scope>NUCLEOTIDE SEQUENCE [LARGE SCALE GENOMIC DNA]</scope>
    <source>
        <strain evidence="1 2">S3-2</strain>
    </source>
</reference>
<dbReference type="Proteomes" id="UP000092713">
    <property type="component" value="Unassembled WGS sequence"/>
</dbReference>
<comment type="caution">
    <text evidence="1">The sequence shown here is derived from an EMBL/GenBank/DDBJ whole genome shotgun (WGS) entry which is preliminary data.</text>
</comment>
<dbReference type="AlphaFoldDB" id="A0A1A7C9Y2"/>
<keyword evidence="2" id="KW-1185">Reference proteome</keyword>
<dbReference type="Pfam" id="PF12086">
    <property type="entry name" value="DUF3563"/>
    <property type="match status" value="1"/>
</dbReference>
<proteinExistence type="predicted"/>
<organism evidence="1 2">
    <name type="scientific">Janthinobacterium psychrotolerans</name>
    <dbReference type="NCBI Taxonomy" id="1747903"/>
    <lineage>
        <taxon>Bacteria</taxon>
        <taxon>Pseudomonadati</taxon>
        <taxon>Pseudomonadota</taxon>
        <taxon>Betaproteobacteria</taxon>
        <taxon>Burkholderiales</taxon>
        <taxon>Oxalobacteraceae</taxon>
        <taxon>Janthinobacterium</taxon>
    </lineage>
</organism>
<dbReference type="InterPro" id="IPR021946">
    <property type="entry name" value="DUF3563"/>
</dbReference>
<gene>
    <name evidence="1" type="ORF">ASR47_103518</name>
</gene>
<sequence length="86" mass="9625">MSHTTLPALTVFSFNSLSGAFEKVSSSVQALMVRVHNALANGIEERVREEQDADLAEATDRYDLEFRMRKQDRSGGGSYWSNGNNR</sequence>
<evidence type="ECO:0000313" key="1">
    <source>
        <dbReference type="EMBL" id="OBV41575.1"/>
    </source>
</evidence>
<dbReference type="EMBL" id="LOCQ01000028">
    <property type="protein sequence ID" value="OBV41575.1"/>
    <property type="molecule type" value="Genomic_DNA"/>
</dbReference>
<name>A0A1A7C9Y2_9BURK</name>
<evidence type="ECO:0000313" key="2">
    <source>
        <dbReference type="Proteomes" id="UP000092713"/>
    </source>
</evidence>